<organism evidence="1 2">
    <name type="scientific">Dentiscutata erythropus</name>
    <dbReference type="NCBI Taxonomy" id="1348616"/>
    <lineage>
        <taxon>Eukaryota</taxon>
        <taxon>Fungi</taxon>
        <taxon>Fungi incertae sedis</taxon>
        <taxon>Mucoromycota</taxon>
        <taxon>Glomeromycotina</taxon>
        <taxon>Glomeromycetes</taxon>
        <taxon>Diversisporales</taxon>
        <taxon>Gigasporaceae</taxon>
        <taxon>Dentiscutata</taxon>
    </lineage>
</organism>
<evidence type="ECO:0000313" key="1">
    <source>
        <dbReference type="EMBL" id="CAG8685701.1"/>
    </source>
</evidence>
<gene>
    <name evidence="1" type="ORF">DERYTH_LOCUS12094</name>
</gene>
<accession>A0A9N9ER25</accession>
<name>A0A9N9ER25_9GLOM</name>
<sequence length="67" mass="7857">MPSLVLSSICFDYSTIKHSAKHEYKYYRNPKLQHTAKQFKSKFNNAVLALAKCNNSNNEKYERLDKT</sequence>
<evidence type="ECO:0000313" key="2">
    <source>
        <dbReference type="Proteomes" id="UP000789405"/>
    </source>
</evidence>
<protein>
    <submittedName>
        <fullName evidence="1">4097_t:CDS:1</fullName>
    </submittedName>
</protein>
<comment type="caution">
    <text evidence="1">The sequence shown here is derived from an EMBL/GenBank/DDBJ whole genome shotgun (WGS) entry which is preliminary data.</text>
</comment>
<keyword evidence="2" id="KW-1185">Reference proteome</keyword>
<dbReference type="EMBL" id="CAJVPY010007779">
    <property type="protein sequence ID" value="CAG8685701.1"/>
    <property type="molecule type" value="Genomic_DNA"/>
</dbReference>
<dbReference type="Proteomes" id="UP000789405">
    <property type="component" value="Unassembled WGS sequence"/>
</dbReference>
<dbReference type="AlphaFoldDB" id="A0A9N9ER25"/>
<reference evidence="1" key="1">
    <citation type="submission" date="2021-06" db="EMBL/GenBank/DDBJ databases">
        <authorList>
            <person name="Kallberg Y."/>
            <person name="Tangrot J."/>
            <person name="Rosling A."/>
        </authorList>
    </citation>
    <scope>NUCLEOTIDE SEQUENCE</scope>
    <source>
        <strain evidence="1">MA453B</strain>
    </source>
</reference>
<proteinExistence type="predicted"/>